<name>A0A511X0Z1_9BACI</name>
<comment type="caution">
    <text evidence="1">The sequence shown here is derived from an EMBL/GenBank/DDBJ whole genome shotgun (WGS) entry which is preliminary data.</text>
</comment>
<dbReference type="EMBL" id="BJYE01000010">
    <property type="protein sequence ID" value="GEN56613.1"/>
    <property type="molecule type" value="Genomic_DNA"/>
</dbReference>
<reference evidence="1 2" key="1">
    <citation type="submission" date="2019-07" db="EMBL/GenBank/DDBJ databases">
        <title>Whole genome shotgun sequence of Halolactibacillus alkaliphilus NBRC 103919.</title>
        <authorList>
            <person name="Hosoyama A."/>
            <person name="Uohara A."/>
            <person name="Ohji S."/>
            <person name="Ichikawa N."/>
        </authorList>
    </citation>
    <scope>NUCLEOTIDE SEQUENCE [LARGE SCALE GENOMIC DNA]</scope>
    <source>
        <strain evidence="1 2">NBRC 103919</strain>
    </source>
</reference>
<organism evidence="1 2">
    <name type="scientific">Halolactibacillus alkaliphilus</name>
    <dbReference type="NCBI Taxonomy" id="442899"/>
    <lineage>
        <taxon>Bacteria</taxon>
        <taxon>Bacillati</taxon>
        <taxon>Bacillota</taxon>
        <taxon>Bacilli</taxon>
        <taxon>Bacillales</taxon>
        <taxon>Bacillaceae</taxon>
        <taxon>Halolactibacillus</taxon>
    </lineage>
</organism>
<accession>A0A511X0Z1</accession>
<dbReference type="STRING" id="442899.SAMN05720591_10943"/>
<evidence type="ECO:0000313" key="1">
    <source>
        <dbReference type="EMBL" id="GEN56613.1"/>
    </source>
</evidence>
<evidence type="ECO:0000313" key="2">
    <source>
        <dbReference type="Proteomes" id="UP000321400"/>
    </source>
</evidence>
<proteinExistence type="predicted"/>
<dbReference type="AlphaFoldDB" id="A0A511X0Z1"/>
<dbReference type="Proteomes" id="UP000321400">
    <property type="component" value="Unassembled WGS sequence"/>
</dbReference>
<sequence length="260" mass="30195">MKKRNIIRFSTLILLVLLLLVFFLSIDTKDDDFDLLFADNYISCIIPGDSISFNIFGAREVHGRGNLIPELISDIEFNNKNIRIKAFSVEEAQVTKDHHIFNFIVETEIVGDNVEKANEILIFFNNQKTKKYSIGEITLVNNKNYHENDIETIHSFTIGYPIPSLDVGIKNKSNDTINVNKVYDLNKNLNYSFDESTELKQQENYDIIISTFEEEKAYDFYTITPILQYSKNGQDYFHNMHDVIYGVLIPDEEKIQKIIN</sequence>
<keyword evidence="2" id="KW-1185">Reference proteome</keyword>
<protein>
    <submittedName>
        <fullName evidence="1">Uncharacterized protein</fullName>
    </submittedName>
</protein>
<gene>
    <name evidence="1" type="ORF">HAL01_10770</name>
</gene>